<dbReference type="AlphaFoldDB" id="A0A9P5AR50"/>
<evidence type="ECO:0000256" key="1">
    <source>
        <dbReference type="SAM" id="MobiDB-lite"/>
    </source>
</evidence>
<protein>
    <submittedName>
        <fullName evidence="2">Uncharacterized protein</fullName>
    </submittedName>
</protein>
<feature type="region of interest" description="Disordered" evidence="1">
    <location>
        <begin position="101"/>
        <end position="140"/>
    </location>
</feature>
<feature type="region of interest" description="Disordered" evidence="1">
    <location>
        <begin position="204"/>
        <end position="234"/>
    </location>
</feature>
<reference evidence="2" key="1">
    <citation type="journal article" date="2017" name="Mycologia">
        <title>Fusarium algeriense, sp. nov., a novel toxigenic crown rot pathogen of durum wheat from Algeria is nested in the Fusarium burgessii species complex.</title>
        <authorList>
            <person name="Laraba I."/>
            <person name="Keddad A."/>
            <person name="Boureghda H."/>
            <person name="Abdallah N."/>
            <person name="Vaughan M.M."/>
            <person name="Proctor R.H."/>
            <person name="Busman M."/>
            <person name="O'Donnell K."/>
        </authorList>
    </citation>
    <scope>NUCLEOTIDE SEQUENCE</scope>
    <source>
        <strain evidence="2">NRRL 25174</strain>
    </source>
</reference>
<keyword evidence="3" id="KW-1185">Reference proteome</keyword>
<reference evidence="2" key="2">
    <citation type="submission" date="2020-02" db="EMBL/GenBank/DDBJ databases">
        <title>Identification and distribution of gene clusters putatively required for synthesis of sphingolipid metabolism inhibitors in phylogenetically diverse species of the filamentous fungus Fusarium.</title>
        <authorList>
            <person name="Kim H.-S."/>
            <person name="Busman M."/>
            <person name="Brown D.W."/>
            <person name="Divon H."/>
            <person name="Uhlig S."/>
            <person name="Proctor R.H."/>
        </authorList>
    </citation>
    <scope>NUCLEOTIDE SEQUENCE</scope>
    <source>
        <strain evidence="2">NRRL 25174</strain>
    </source>
</reference>
<dbReference type="Proteomes" id="UP000730481">
    <property type="component" value="Unassembled WGS sequence"/>
</dbReference>
<proteinExistence type="predicted"/>
<accession>A0A9P5AR50</accession>
<feature type="compositionally biased region" description="Low complexity" evidence="1">
    <location>
        <begin position="105"/>
        <end position="118"/>
    </location>
</feature>
<evidence type="ECO:0000313" key="3">
    <source>
        <dbReference type="Proteomes" id="UP000730481"/>
    </source>
</evidence>
<comment type="caution">
    <text evidence="2">The sequence shown here is derived from an EMBL/GenBank/DDBJ whole genome shotgun (WGS) entry which is preliminary data.</text>
</comment>
<evidence type="ECO:0000313" key="2">
    <source>
        <dbReference type="EMBL" id="KAF4343171.1"/>
    </source>
</evidence>
<sequence length="234" mass="25953">MAIHKPLKDISQRAIDDGLIINLGSLYYDNPKIEVHTLLQGYNFDVEIYWPNFESSLGDSDLGKAVMGWCWIKFQKSDKAERPKEMLSGAMLRGRCIKTGTVVHQSSSRSQAKSRGSGPPTTVPPRVATQASSKHFRPVLAAPSSSATKTTISTLDIFSTRYPEDWTWDPAKPNKFHDAFLARIKDLGLDYNRCGLKISPVAAQRPDEKSVTVPQQVPSPNPCNAEAWDQHGSK</sequence>
<organism evidence="2 3">
    <name type="scientific">Fusarium beomiforme</name>
    <dbReference type="NCBI Taxonomy" id="44412"/>
    <lineage>
        <taxon>Eukaryota</taxon>
        <taxon>Fungi</taxon>
        <taxon>Dikarya</taxon>
        <taxon>Ascomycota</taxon>
        <taxon>Pezizomycotina</taxon>
        <taxon>Sordariomycetes</taxon>
        <taxon>Hypocreomycetidae</taxon>
        <taxon>Hypocreales</taxon>
        <taxon>Nectriaceae</taxon>
        <taxon>Fusarium</taxon>
        <taxon>Fusarium burgessii species complex</taxon>
    </lineage>
</organism>
<dbReference type="OrthoDB" id="4743586at2759"/>
<name>A0A9P5AR50_9HYPO</name>
<dbReference type="EMBL" id="PVQB02000100">
    <property type="protein sequence ID" value="KAF4343171.1"/>
    <property type="molecule type" value="Genomic_DNA"/>
</dbReference>
<gene>
    <name evidence="2" type="ORF">FBEOM_2885</name>
</gene>